<evidence type="ECO:0000313" key="10">
    <source>
        <dbReference type="Proteomes" id="UP000320011"/>
    </source>
</evidence>
<evidence type="ECO:0000256" key="1">
    <source>
        <dbReference type="ARBA" id="ARBA00001965"/>
    </source>
</evidence>
<evidence type="ECO:0000259" key="7">
    <source>
        <dbReference type="Pfam" id="PF00775"/>
    </source>
</evidence>
<feature type="domain" description="Catechol dioxygenase N-terminal" evidence="8">
    <location>
        <begin position="21"/>
        <end position="90"/>
    </location>
</feature>
<dbReference type="Proteomes" id="UP000320011">
    <property type="component" value="Unassembled WGS sequence"/>
</dbReference>
<keyword evidence="3" id="KW-0479">Metal-binding</keyword>
<dbReference type="GO" id="GO:0009712">
    <property type="term" value="P:catechol-containing compound metabolic process"/>
    <property type="evidence" value="ECO:0007669"/>
    <property type="project" value="InterPro"/>
</dbReference>
<keyword evidence="10" id="KW-1185">Reference proteome</keyword>
<comment type="cofactor">
    <cofactor evidence="1">
        <name>Fe(3+)</name>
        <dbReference type="ChEBI" id="CHEBI:29034"/>
    </cofactor>
</comment>
<dbReference type="Gene3D" id="2.60.130.10">
    <property type="entry name" value="Aromatic compound dioxygenase"/>
    <property type="match status" value="1"/>
</dbReference>
<dbReference type="GO" id="GO:0018576">
    <property type="term" value="F:catechol 1,2-dioxygenase activity"/>
    <property type="evidence" value="ECO:0007669"/>
    <property type="project" value="InterPro"/>
</dbReference>
<evidence type="ECO:0000313" key="9">
    <source>
        <dbReference type="EMBL" id="TVT60923.1"/>
    </source>
</evidence>
<accession>A0A558DIW4</accession>
<dbReference type="InterPro" id="IPR000627">
    <property type="entry name" value="Intradiol_dOase_C"/>
</dbReference>
<comment type="similarity">
    <text evidence="2">Belongs to the intradiol ring-cleavage dioxygenase family.</text>
</comment>
<organism evidence="9 10">
    <name type="scientific">Amycolatopsis rhizosphaerae</name>
    <dbReference type="NCBI Taxonomy" id="2053003"/>
    <lineage>
        <taxon>Bacteria</taxon>
        <taxon>Bacillati</taxon>
        <taxon>Actinomycetota</taxon>
        <taxon>Actinomycetes</taxon>
        <taxon>Pseudonocardiales</taxon>
        <taxon>Pseudonocardiaceae</taxon>
        <taxon>Amycolatopsis</taxon>
    </lineage>
</organism>
<evidence type="ECO:0000256" key="6">
    <source>
        <dbReference type="ARBA" id="ARBA00023004"/>
    </source>
</evidence>
<dbReference type="EMBL" id="VJWX01000018">
    <property type="protein sequence ID" value="TVT60923.1"/>
    <property type="molecule type" value="Genomic_DNA"/>
</dbReference>
<dbReference type="PANTHER" id="PTHR33711:SF7">
    <property type="entry name" value="INTRADIOL RING-CLEAVAGE DIOXYGENASES DOMAIN-CONTAINING PROTEIN-RELATED"/>
    <property type="match status" value="1"/>
</dbReference>
<dbReference type="Pfam" id="PF04444">
    <property type="entry name" value="Dioxygenase_N"/>
    <property type="match status" value="1"/>
</dbReference>
<dbReference type="AlphaFoldDB" id="A0A558DIW4"/>
<dbReference type="InterPro" id="IPR007535">
    <property type="entry name" value="Catechol_dOase_N"/>
</dbReference>
<dbReference type="PANTHER" id="PTHR33711">
    <property type="entry name" value="DIOXYGENASE, PUTATIVE (AFU_ORTHOLOGUE AFUA_2G02910)-RELATED"/>
    <property type="match status" value="1"/>
</dbReference>
<keyword evidence="6" id="KW-0408">Iron</keyword>
<protein>
    <submittedName>
        <fullName evidence="9">6-chlorohydroxyquinol-1,2-dioxygenase</fullName>
    </submittedName>
</protein>
<dbReference type="RefSeq" id="WP_144585830.1">
    <property type="nucleotide sequence ID" value="NZ_VJWX01000018.1"/>
</dbReference>
<name>A0A558DIW4_9PSEU</name>
<gene>
    <name evidence="9" type="ORF">FNH05_03650</name>
</gene>
<feature type="domain" description="Intradiol ring-cleavage dioxygenases" evidence="7">
    <location>
        <begin position="125"/>
        <end position="291"/>
    </location>
</feature>
<evidence type="ECO:0000256" key="2">
    <source>
        <dbReference type="ARBA" id="ARBA00007825"/>
    </source>
</evidence>
<evidence type="ECO:0000256" key="3">
    <source>
        <dbReference type="ARBA" id="ARBA00022723"/>
    </source>
</evidence>
<reference evidence="9 10" key="2">
    <citation type="submission" date="2019-08" db="EMBL/GenBank/DDBJ databases">
        <title>Amycolatopsis acidicola sp. nov., isolated from peat swamp forest soil.</title>
        <authorList>
            <person name="Srisuk N."/>
        </authorList>
    </citation>
    <scope>NUCLEOTIDE SEQUENCE [LARGE SCALE GENOMIC DNA]</scope>
    <source>
        <strain evidence="9 10">TBRC 6029</strain>
    </source>
</reference>
<evidence type="ECO:0000259" key="8">
    <source>
        <dbReference type="Pfam" id="PF04444"/>
    </source>
</evidence>
<proteinExistence type="inferred from homology"/>
<dbReference type="Pfam" id="PF00775">
    <property type="entry name" value="Dioxygenase_C"/>
    <property type="match status" value="1"/>
</dbReference>
<dbReference type="InterPro" id="IPR015889">
    <property type="entry name" value="Intradiol_dOase_core"/>
</dbReference>
<keyword evidence="4 9" id="KW-0223">Dioxygenase</keyword>
<evidence type="ECO:0000256" key="5">
    <source>
        <dbReference type="ARBA" id="ARBA00023002"/>
    </source>
</evidence>
<dbReference type="InterPro" id="IPR050770">
    <property type="entry name" value="Intradiol_RC_Dioxygenase"/>
</dbReference>
<dbReference type="OrthoDB" id="9800887at2"/>
<dbReference type="SUPFAM" id="SSF49482">
    <property type="entry name" value="Aromatic compound dioxygenase"/>
    <property type="match status" value="1"/>
</dbReference>
<evidence type="ECO:0000256" key="4">
    <source>
        <dbReference type="ARBA" id="ARBA00022964"/>
    </source>
</evidence>
<comment type="caution">
    <text evidence="9">The sequence shown here is derived from an EMBL/GenBank/DDBJ whole genome shotgun (WGS) entry which is preliminary data.</text>
</comment>
<keyword evidence="5" id="KW-0560">Oxidoreductase</keyword>
<reference evidence="9 10" key="1">
    <citation type="submission" date="2019-07" db="EMBL/GenBank/DDBJ databases">
        <authorList>
            <person name="Duangmal K."/>
            <person name="Teo W.F.A."/>
        </authorList>
    </citation>
    <scope>NUCLEOTIDE SEQUENCE [LARGE SCALE GENOMIC DNA]</scope>
    <source>
        <strain evidence="9 10">TBRC 6029</strain>
    </source>
</reference>
<dbReference type="GO" id="GO:0008199">
    <property type="term" value="F:ferric iron binding"/>
    <property type="evidence" value="ECO:0007669"/>
    <property type="project" value="InterPro"/>
</dbReference>
<sequence length="301" mass="33066">MDFTEEQSADVVAASFDTMPDPRLKEVMQSAVRHLHSFVREVRPTTAEWEQAIEFLTAVGKACTDTRQEFILFSDTMGVSMLVETINGAKGDLPEGDGLRPTAPTVLGPFHLTESPVRELGELINTTGEGTPLVVEGRVTDLQGKAIPGARVDTWHADGEGWYDVQEQGGLPAGTGRGLFTADDEGYYWYRSVMPRYYPIPVDGPAGDLVVRAGREPYRPAHLHFIIEAEGYQPVTTHAFVSDCEYIERDVVFAVKSALIRDFVVVDDDAQAERFGVSAPFRYVRFDVVLAPEEGSAPAAP</sequence>